<name>A0A163IDC5_9BACL</name>
<keyword evidence="1" id="KW-1133">Transmembrane helix</keyword>
<organism evidence="2 3">
    <name type="scientific">Paenibacillus glucanolyticus</name>
    <dbReference type="NCBI Taxonomy" id="59843"/>
    <lineage>
        <taxon>Bacteria</taxon>
        <taxon>Bacillati</taxon>
        <taxon>Bacillota</taxon>
        <taxon>Bacilli</taxon>
        <taxon>Bacillales</taxon>
        <taxon>Paenibacillaceae</taxon>
        <taxon>Paenibacillus</taxon>
    </lineage>
</organism>
<evidence type="ECO:0000256" key="1">
    <source>
        <dbReference type="SAM" id="Phobius"/>
    </source>
</evidence>
<accession>A0A163IDC5</accession>
<sequence>MWIMAGRRILISGNLPKRGTFPVFFNFFHNLFYFLGVYIIGSAIITKFRRYYMKKILLCVLTLVSIVGFSTSAFAADAGDSREVEVTKPASVEEAKEISEKVYAETPFIKNASPGKGSPTEDGGISIQADAPLPYYFNGTFDSTLSSARTIKNGNSSTVRITVNFNWVTRDMPRITPYEDRWYDITLYENGAPKGTYRFWPDTGWNHADWTGITPGATLSFRMTKPQWTWSDPKRGNGDITGSGTVLNP</sequence>
<dbReference type="AlphaFoldDB" id="A0A163IDC5"/>
<keyword evidence="3" id="KW-1185">Reference proteome</keyword>
<protein>
    <submittedName>
        <fullName evidence="2">Uncharacterized protein</fullName>
    </submittedName>
</protein>
<dbReference type="RefSeq" id="WP_063478043.1">
    <property type="nucleotide sequence ID" value="NZ_JBNNLY010000627.1"/>
</dbReference>
<reference evidence="2" key="1">
    <citation type="journal article" date="2016" name="Genome Announc.">
        <title>Draft genomes of two strains of Paenibacillus glucanolyticus with capability to degrade lignocellulose.</title>
        <authorList>
            <person name="Mathews S.L."/>
            <person name="Pawlak J."/>
            <person name="Grunden A.M."/>
        </authorList>
    </citation>
    <scope>NUCLEOTIDE SEQUENCE [LARGE SCALE GENOMIC DNA]</scope>
    <source>
        <strain evidence="2">SLM1</strain>
    </source>
</reference>
<keyword evidence="1" id="KW-0812">Transmembrane</keyword>
<keyword evidence="1" id="KW-0472">Membrane</keyword>
<proteinExistence type="predicted"/>
<dbReference type="EMBL" id="LWMH01000001">
    <property type="protein sequence ID" value="KZS45912.1"/>
    <property type="molecule type" value="Genomic_DNA"/>
</dbReference>
<feature type="transmembrane region" description="Helical" evidence="1">
    <location>
        <begin position="23"/>
        <end position="44"/>
    </location>
</feature>
<evidence type="ECO:0000313" key="2">
    <source>
        <dbReference type="EMBL" id="KZS45912.1"/>
    </source>
</evidence>
<comment type="caution">
    <text evidence="2">The sequence shown here is derived from an EMBL/GenBank/DDBJ whole genome shotgun (WGS) entry which is preliminary data.</text>
</comment>
<dbReference type="Proteomes" id="UP000076796">
    <property type="component" value="Unassembled WGS sequence"/>
</dbReference>
<feature type="transmembrane region" description="Helical" evidence="1">
    <location>
        <begin position="56"/>
        <end position="76"/>
    </location>
</feature>
<gene>
    <name evidence="2" type="ORF">AWU65_08280</name>
</gene>
<evidence type="ECO:0000313" key="3">
    <source>
        <dbReference type="Proteomes" id="UP000076796"/>
    </source>
</evidence>